<dbReference type="AlphaFoldDB" id="A0A1X0XSL9"/>
<dbReference type="InterPro" id="IPR027417">
    <property type="entry name" value="P-loop_NTPase"/>
</dbReference>
<dbReference type="OrthoDB" id="18878at2"/>
<gene>
    <name evidence="2" type="ORF">B5V00_14645</name>
</gene>
<keyword evidence="2" id="KW-0067">ATP-binding</keyword>
<dbReference type="STRING" id="1969733.B5V00_14645"/>
<keyword evidence="2" id="KW-0378">Hydrolase</keyword>
<dbReference type="InterPro" id="IPR001650">
    <property type="entry name" value="Helicase_C-like"/>
</dbReference>
<dbReference type="Gene3D" id="3.40.50.300">
    <property type="entry name" value="P-loop containing nucleotide triphosphate hydrolases"/>
    <property type="match status" value="2"/>
</dbReference>
<evidence type="ECO:0000259" key="1">
    <source>
        <dbReference type="SMART" id="SM00487"/>
    </source>
</evidence>
<reference evidence="2 3" key="1">
    <citation type="submission" date="2017-03" db="EMBL/GenBank/DDBJ databases">
        <title>Genome sequence of Geothermobacter sp. EPR-M, Deep-Sea Iron Reducer.</title>
        <authorList>
            <person name="Tully B."/>
            <person name="Savalia P."/>
            <person name="Abuyen K."/>
            <person name="Baughan C."/>
            <person name="Romero E."/>
            <person name="Ronkowski C."/>
            <person name="Torres B."/>
            <person name="Tremblay J."/>
            <person name="Trujillo A."/>
            <person name="Tyler M."/>
            <person name="Perez-Rodriguez I."/>
            <person name="Amend J."/>
        </authorList>
    </citation>
    <scope>NUCLEOTIDE SEQUENCE [LARGE SCALE GENOMIC DNA]</scope>
    <source>
        <strain evidence="2 3">EPR-M</strain>
    </source>
</reference>
<proteinExistence type="predicted"/>
<evidence type="ECO:0000313" key="2">
    <source>
        <dbReference type="EMBL" id="ORJ55895.1"/>
    </source>
</evidence>
<name>A0A1X0XSL9_9BACT</name>
<organism evidence="2 3">
    <name type="scientific">Geothermobacter hydrogeniphilus</name>
    <dbReference type="NCBI Taxonomy" id="1969733"/>
    <lineage>
        <taxon>Bacteria</taxon>
        <taxon>Pseudomonadati</taxon>
        <taxon>Thermodesulfobacteriota</taxon>
        <taxon>Desulfuromonadia</taxon>
        <taxon>Desulfuromonadales</taxon>
        <taxon>Geothermobacteraceae</taxon>
        <taxon>Geothermobacter</taxon>
    </lineage>
</organism>
<dbReference type="Pfam" id="PF00271">
    <property type="entry name" value="Helicase_C"/>
    <property type="match status" value="1"/>
</dbReference>
<sequence>MHSNHFSSRHAMSGLKDFQRRTVEYVFRRLYGDDSTSRFLVADEVGLGKTLVARGVIAKTLEHLQDQVDRIDVIYICSNAAIATQNINRLNVSDSDGFSIATRLTYLPRQVRSLRKNRVNFISLTPGTAFDHARSRGGHMDERAILYQMLWDLPWAHGSRKRRYQNGLLNMLQATAGKDSWRAKVGVSDTWELDRDLAVAFRKKVRQDQDLYTDLKECCWYFRRYKENIDGDFNELRYSLIGRLRSMLASVCLFALEPDLIILDEFQRFKHLLDGDDDASMLATALFEYPDVRVLLLSATPYKMFTLDQETDEDDHYPDFIRTLNFLFNDPTRVDEVKKLLAEHRTTLHARASGSQCLPGKKAELEKALLKVMCRTERVMTTQDHNSMLTETERVTPIKPEDLYHAAMVDKVAICVKAGEPIEYWKSAPYLINFLKHYELRNKLDAQLESPSDELRGALSSANGQLLTKEKFESYSTLDPANPRMRVLFEDTIDKGMWQLLWMPPSMPYAKPGGVFKGKDGLTKALVFSSWSVVPDAIASICSYEAERKMLTGTSVSHSNLYDKIKPLLRFAVTSNDNRLTGMPVIAWLLPSPTLATVIDPLIISLSRGGGPLPAQEMKNEVKAICRSLLKSLPDAGAGSRADERWYWAAPILLDSKNGLLEWCKSESGWRAATPDHEAGTRFKDHIDLLIKMAEGKIPLGPRPDDLVDVLCDLALAGPGVCALRVLHRIVDDLDPYDPNLLSASARIASGFRSLFNMPETIAMLRGSGEDTYWRLTLQYGVDGNLQAVLDEYVHVLKESLGLQEHSPLEQVAGIADCIQSVLSLRTAQIRIDEIKVSEDGFVIDDFNTRCRFALRFGDIRDDNNQALVRADSVRDAFNSPFRPFVLASTSIGQEGLDFHTWCHAVVHWNLPSNPVDLEQREGRVHRYKGHAVRKNIAERYGLAALSGAHQGGDPWQTLFQIASQSKSNGHSDLIPYWIFEEGSARVERRIPLLPYSKEVGKLKRLKRGLALYRMVFGQPRQEDLLFSLSQNGSHKSADLADWLISLQPPETGSSSHLKLLP</sequence>
<keyword evidence="2" id="KW-0547">Nucleotide-binding</keyword>
<dbReference type="RefSeq" id="WP_085011570.1">
    <property type="nucleotide sequence ID" value="NZ_NAAD01000024.1"/>
</dbReference>
<dbReference type="GO" id="GO:0004386">
    <property type="term" value="F:helicase activity"/>
    <property type="evidence" value="ECO:0007669"/>
    <property type="project" value="UniProtKB-KW"/>
</dbReference>
<accession>A0A1X0XSL9</accession>
<dbReference type="SMART" id="SM00487">
    <property type="entry name" value="DEXDc"/>
    <property type="match status" value="1"/>
</dbReference>
<dbReference type="InterPro" id="IPR014001">
    <property type="entry name" value="Helicase_ATP-bd"/>
</dbReference>
<dbReference type="SUPFAM" id="SSF52540">
    <property type="entry name" value="P-loop containing nucleoside triphosphate hydrolases"/>
    <property type="match status" value="2"/>
</dbReference>
<comment type="caution">
    <text evidence="2">The sequence shown here is derived from an EMBL/GenBank/DDBJ whole genome shotgun (WGS) entry which is preliminary data.</text>
</comment>
<feature type="domain" description="Helicase ATP-binding" evidence="1">
    <location>
        <begin position="11"/>
        <end position="337"/>
    </location>
</feature>
<dbReference type="Proteomes" id="UP000193136">
    <property type="component" value="Unassembled WGS sequence"/>
</dbReference>
<protein>
    <submittedName>
        <fullName evidence="2">Helicase</fullName>
    </submittedName>
</protein>
<dbReference type="EMBL" id="NAAD01000024">
    <property type="protein sequence ID" value="ORJ55895.1"/>
    <property type="molecule type" value="Genomic_DNA"/>
</dbReference>
<evidence type="ECO:0000313" key="3">
    <source>
        <dbReference type="Proteomes" id="UP000193136"/>
    </source>
</evidence>
<keyword evidence="2" id="KW-0347">Helicase</keyword>
<keyword evidence="3" id="KW-1185">Reference proteome</keyword>